<accession>A0A3D8GU02</accession>
<evidence type="ECO:0000256" key="4">
    <source>
        <dbReference type="ARBA" id="ARBA00022989"/>
    </source>
</evidence>
<evidence type="ECO:0000256" key="5">
    <source>
        <dbReference type="ARBA" id="ARBA00023136"/>
    </source>
</evidence>
<evidence type="ECO:0000256" key="3">
    <source>
        <dbReference type="ARBA" id="ARBA00022692"/>
    </source>
</evidence>
<feature type="transmembrane region" description="Helical" evidence="7">
    <location>
        <begin position="193"/>
        <end position="211"/>
    </location>
</feature>
<keyword evidence="10" id="KW-1185">Reference proteome</keyword>
<dbReference type="Proteomes" id="UP000257144">
    <property type="component" value="Unassembled WGS sequence"/>
</dbReference>
<dbReference type="GO" id="GO:0015744">
    <property type="term" value="P:succinate transport"/>
    <property type="evidence" value="ECO:0007669"/>
    <property type="project" value="TreeGrafter"/>
</dbReference>
<keyword evidence="3 7" id="KW-0812">Transmembrane</keyword>
<dbReference type="GO" id="GO:0022857">
    <property type="term" value="F:transmembrane transporter activity"/>
    <property type="evidence" value="ECO:0007669"/>
    <property type="project" value="InterPro"/>
</dbReference>
<evidence type="ECO:0000256" key="6">
    <source>
        <dbReference type="ARBA" id="ARBA00034125"/>
    </source>
</evidence>
<protein>
    <submittedName>
        <fullName evidence="9">Threonine/serine exporter</fullName>
    </submittedName>
</protein>
<proteinExistence type="inferred from homology"/>
<dbReference type="PANTHER" id="PTHR34390">
    <property type="entry name" value="UPF0442 PROTEIN YJJB-RELATED"/>
    <property type="match status" value="1"/>
</dbReference>
<dbReference type="Pfam" id="PF06738">
    <property type="entry name" value="ThrE"/>
    <property type="match status" value="1"/>
</dbReference>
<evidence type="ECO:0000256" key="7">
    <source>
        <dbReference type="SAM" id="Phobius"/>
    </source>
</evidence>
<organism evidence="9 10">
    <name type="scientific">Neobacillus piezotolerans</name>
    <dbReference type="NCBI Taxonomy" id="2259171"/>
    <lineage>
        <taxon>Bacteria</taxon>
        <taxon>Bacillati</taxon>
        <taxon>Bacillota</taxon>
        <taxon>Bacilli</taxon>
        <taxon>Bacillales</taxon>
        <taxon>Bacillaceae</taxon>
        <taxon>Neobacillus</taxon>
    </lineage>
</organism>
<dbReference type="GO" id="GO:0005886">
    <property type="term" value="C:plasma membrane"/>
    <property type="evidence" value="ECO:0007669"/>
    <property type="project" value="UniProtKB-SubCell"/>
</dbReference>
<keyword evidence="4 7" id="KW-1133">Transmembrane helix</keyword>
<evidence type="ECO:0000256" key="1">
    <source>
        <dbReference type="ARBA" id="ARBA00004651"/>
    </source>
</evidence>
<evidence type="ECO:0000313" key="9">
    <source>
        <dbReference type="EMBL" id="RDU37701.1"/>
    </source>
</evidence>
<feature type="transmembrane region" description="Helical" evidence="7">
    <location>
        <begin position="167"/>
        <end position="187"/>
    </location>
</feature>
<sequence>MDKKINNHELGELCLLAGKIMLESGAETYRVQDTMMRIASSFGIRSSNSYVTPTGIVFSLCGTEQTKLAQISKRSTDLYKVIIVNSISRKISSGEISAAEAYSTLRKIEKGNPKYPIYIKILAASIVSGFSIVVFNGEWNDFFPAFLAGGAGFLCVSYIHHLVDLKFFTEFFAALIVGLMSYFFKYIGFGENLPNIIVASIMPLVPGLLITNAVRDLMAGHLVSGLSKGAEASLTAFAIGAGVAVVFSLFN</sequence>
<keyword evidence="5 7" id="KW-0472">Membrane</keyword>
<dbReference type="EMBL" id="QNQT01000002">
    <property type="protein sequence ID" value="RDU37701.1"/>
    <property type="molecule type" value="Genomic_DNA"/>
</dbReference>
<dbReference type="RefSeq" id="WP_115451372.1">
    <property type="nucleotide sequence ID" value="NZ_QNQT01000002.1"/>
</dbReference>
<feature type="transmembrane region" description="Helical" evidence="7">
    <location>
        <begin position="117"/>
        <end position="136"/>
    </location>
</feature>
<reference evidence="9 10" key="1">
    <citation type="submission" date="2018-07" db="EMBL/GenBank/DDBJ databases">
        <title>Bacillus sp. YLB-04 draft genome sequence.</title>
        <authorList>
            <person name="Yu L."/>
            <person name="Tang X."/>
        </authorList>
    </citation>
    <scope>NUCLEOTIDE SEQUENCE [LARGE SCALE GENOMIC DNA]</scope>
    <source>
        <strain evidence="9 10">YLB-04</strain>
    </source>
</reference>
<dbReference type="InterPro" id="IPR010619">
    <property type="entry name" value="ThrE-like_N"/>
</dbReference>
<evidence type="ECO:0000259" key="8">
    <source>
        <dbReference type="Pfam" id="PF06738"/>
    </source>
</evidence>
<dbReference type="OrthoDB" id="9813917at2"/>
<dbReference type="InterPro" id="IPR050539">
    <property type="entry name" value="ThrE_Dicarb/AminoAcid_Exp"/>
</dbReference>
<keyword evidence="2" id="KW-1003">Cell membrane</keyword>
<gene>
    <name evidence="9" type="ORF">DRW41_07650</name>
</gene>
<evidence type="ECO:0000313" key="10">
    <source>
        <dbReference type="Proteomes" id="UP000257144"/>
    </source>
</evidence>
<dbReference type="AlphaFoldDB" id="A0A3D8GU02"/>
<comment type="caution">
    <text evidence="9">The sequence shown here is derived from an EMBL/GenBank/DDBJ whole genome shotgun (WGS) entry which is preliminary data.</text>
</comment>
<comment type="subcellular location">
    <subcellularLocation>
        <location evidence="1">Cell membrane</location>
        <topology evidence="1">Multi-pass membrane protein</topology>
    </subcellularLocation>
</comment>
<comment type="similarity">
    <text evidence="6">Belongs to the ThrE exporter (TC 2.A.79) family.</text>
</comment>
<evidence type="ECO:0000256" key="2">
    <source>
        <dbReference type="ARBA" id="ARBA00022475"/>
    </source>
</evidence>
<dbReference type="PANTHER" id="PTHR34390:SF2">
    <property type="entry name" value="SUCCINATE TRANSPORTER SUBUNIT YJJP-RELATED"/>
    <property type="match status" value="1"/>
</dbReference>
<name>A0A3D8GU02_9BACI</name>
<feature type="domain" description="Threonine/serine exporter-like N-terminal" evidence="8">
    <location>
        <begin position="13"/>
        <end position="249"/>
    </location>
</feature>
<feature type="transmembrane region" description="Helical" evidence="7">
    <location>
        <begin position="232"/>
        <end position="250"/>
    </location>
</feature>